<gene>
    <name evidence="2" type="ORF">FB45DRAFT_895969</name>
</gene>
<organism evidence="2 3">
    <name type="scientific">Roridomyces roridus</name>
    <dbReference type="NCBI Taxonomy" id="1738132"/>
    <lineage>
        <taxon>Eukaryota</taxon>
        <taxon>Fungi</taxon>
        <taxon>Dikarya</taxon>
        <taxon>Basidiomycota</taxon>
        <taxon>Agaricomycotina</taxon>
        <taxon>Agaricomycetes</taxon>
        <taxon>Agaricomycetidae</taxon>
        <taxon>Agaricales</taxon>
        <taxon>Marasmiineae</taxon>
        <taxon>Mycenaceae</taxon>
        <taxon>Roridomyces</taxon>
    </lineage>
</organism>
<evidence type="ECO:0000313" key="3">
    <source>
        <dbReference type="Proteomes" id="UP001221142"/>
    </source>
</evidence>
<proteinExistence type="predicted"/>
<protein>
    <recommendedName>
        <fullName evidence="4">Origin recognition complex subunit 6</fullName>
    </recommendedName>
</protein>
<evidence type="ECO:0008006" key="4">
    <source>
        <dbReference type="Google" id="ProtNLM"/>
    </source>
</evidence>
<feature type="region of interest" description="Disordered" evidence="1">
    <location>
        <begin position="208"/>
        <end position="359"/>
    </location>
</feature>
<sequence>MSLRAKDIEDLCHDRKTKEEALRLFGIARANTAVGSGFDLGENRTALPAVCAYLASQRLNNTDVTLEAAQTRACQNKAKFKKLLEQVEKALIGRKHASPTYKALLQDETTRIPTVAIGWMGKVQEALLEELEEADESTADEITCAVFIWVCNLVSRQRLFTVNSFEEKYDTRATNMRGLNKVIRTACGEMGSKILEVCDKAAAAAAAKSASSSASPRKSPTKPLRALPTGNSPQKRKASEGDADANDEPPSPSKKQKAKAPPPAGLVTLETIMRTRSMSSSPSKTPATPTKTSRRPPGTSSPTKSPTKRLIASASTSTPSPVKRARRLSDAEVIVPPPSESESDDDDDDLPPSTRRRFRPVFHDQLQWASKDPRLTGATMIERYGVPFPKLRRDVEGDGDAAMDSD</sequence>
<dbReference type="EMBL" id="JARKIF010000003">
    <property type="protein sequence ID" value="KAJ7643756.1"/>
    <property type="molecule type" value="Genomic_DNA"/>
</dbReference>
<feature type="compositionally biased region" description="Low complexity" evidence="1">
    <location>
        <begin position="274"/>
        <end position="309"/>
    </location>
</feature>
<evidence type="ECO:0000313" key="2">
    <source>
        <dbReference type="EMBL" id="KAJ7643756.1"/>
    </source>
</evidence>
<name>A0AAD7FXK0_9AGAR</name>
<feature type="compositionally biased region" description="Acidic residues" evidence="1">
    <location>
        <begin position="341"/>
        <end position="350"/>
    </location>
</feature>
<dbReference type="Proteomes" id="UP001221142">
    <property type="component" value="Unassembled WGS sequence"/>
</dbReference>
<dbReference type="AlphaFoldDB" id="A0AAD7FXK0"/>
<evidence type="ECO:0000256" key="1">
    <source>
        <dbReference type="SAM" id="MobiDB-lite"/>
    </source>
</evidence>
<comment type="caution">
    <text evidence="2">The sequence shown here is derived from an EMBL/GenBank/DDBJ whole genome shotgun (WGS) entry which is preliminary data.</text>
</comment>
<keyword evidence="3" id="KW-1185">Reference proteome</keyword>
<accession>A0AAD7FXK0</accession>
<reference evidence="2" key="1">
    <citation type="submission" date="2023-03" db="EMBL/GenBank/DDBJ databases">
        <title>Massive genome expansion in bonnet fungi (Mycena s.s.) driven by repeated elements and novel gene families across ecological guilds.</title>
        <authorList>
            <consortium name="Lawrence Berkeley National Laboratory"/>
            <person name="Harder C.B."/>
            <person name="Miyauchi S."/>
            <person name="Viragh M."/>
            <person name="Kuo A."/>
            <person name="Thoen E."/>
            <person name="Andreopoulos B."/>
            <person name="Lu D."/>
            <person name="Skrede I."/>
            <person name="Drula E."/>
            <person name="Henrissat B."/>
            <person name="Morin E."/>
            <person name="Kohler A."/>
            <person name="Barry K."/>
            <person name="LaButti K."/>
            <person name="Morin E."/>
            <person name="Salamov A."/>
            <person name="Lipzen A."/>
            <person name="Mereny Z."/>
            <person name="Hegedus B."/>
            <person name="Baldrian P."/>
            <person name="Stursova M."/>
            <person name="Weitz H."/>
            <person name="Taylor A."/>
            <person name="Grigoriev I.V."/>
            <person name="Nagy L.G."/>
            <person name="Martin F."/>
            <person name="Kauserud H."/>
        </authorList>
    </citation>
    <scope>NUCLEOTIDE SEQUENCE</scope>
    <source>
        <strain evidence="2">9284</strain>
    </source>
</reference>